<dbReference type="InterPro" id="IPR003445">
    <property type="entry name" value="Cat_transpt"/>
</dbReference>
<dbReference type="PANTHER" id="PTHR32024:SF1">
    <property type="entry name" value="KTR SYSTEM POTASSIUM UPTAKE PROTEIN B"/>
    <property type="match status" value="1"/>
</dbReference>
<keyword evidence="4 8" id="KW-0812">Transmembrane</keyword>
<dbReference type="AlphaFoldDB" id="A0A6J6IST7"/>
<feature type="transmembrane region" description="Helical" evidence="8">
    <location>
        <begin position="77"/>
        <end position="105"/>
    </location>
</feature>
<dbReference type="PANTHER" id="PTHR32024">
    <property type="entry name" value="TRK SYSTEM POTASSIUM UPTAKE PROTEIN TRKG-RELATED"/>
    <property type="match status" value="1"/>
</dbReference>
<keyword evidence="5 8" id="KW-1133">Transmembrane helix</keyword>
<evidence type="ECO:0000256" key="7">
    <source>
        <dbReference type="ARBA" id="ARBA00023136"/>
    </source>
</evidence>
<feature type="transmembrane region" description="Helical" evidence="8">
    <location>
        <begin position="20"/>
        <end position="41"/>
    </location>
</feature>
<reference evidence="9" key="1">
    <citation type="submission" date="2020-05" db="EMBL/GenBank/DDBJ databases">
        <authorList>
            <person name="Chiriac C."/>
            <person name="Salcher M."/>
            <person name="Ghai R."/>
            <person name="Kavagutti S V."/>
        </authorList>
    </citation>
    <scope>NUCLEOTIDE SEQUENCE</scope>
</reference>
<feature type="transmembrane region" description="Helical" evidence="8">
    <location>
        <begin position="318"/>
        <end position="346"/>
    </location>
</feature>
<keyword evidence="6" id="KW-0406">Ion transport</keyword>
<accession>A0A6J6IST7</accession>
<feature type="transmembrane region" description="Helical" evidence="8">
    <location>
        <begin position="131"/>
        <end position="152"/>
    </location>
</feature>
<evidence type="ECO:0000256" key="1">
    <source>
        <dbReference type="ARBA" id="ARBA00004651"/>
    </source>
</evidence>
<evidence type="ECO:0000256" key="6">
    <source>
        <dbReference type="ARBA" id="ARBA00023065"/>
    </source>
</evidence>
<feature type="transmembrane region" description="Helical" evidence="8">
    <location>
        <begin position="197"/>
        <end position="217"/>
    </location>
</feature>
<sequence length="465" mass="50094">MALKGVQSMSSRKGLHPTQVVAGAFTAIILLGAFLLTLPIATNSGQGTPFIDALFTSTSATTVTGLSTLNVETHWNLFGHVVIGFLIQLGGFGIVGFASLVAILLEGKISLKNRLLTSSEAGSNAANIRGLLLNILKIMLLFQAVLFVFLFLRFITEYKYELNVALGHSVFHAISAFNNAGFALYADSMMGFARDPWILAPIFITVFIASIGFPTIVEIGDRLKIKLAKLFKRTTSLSLPEQWSLNSRITLWGSAVLLVGGALAIGFLEWTNPATLGPLSTVDKIFDSIFTAVMPRTAGFNSVDVAEMSPATWMVTDILMFIGGASVSTSGGIKIGTAVVLFYIVYTEIRGETAVNIGNRRLPRSMQRQALTILTVTYAVIVGATMLLRLTTPFTLDQILLLVFSAVGTVGLDSGMSATMNDGAKFLVSLLMLFGRLGPIVVATSIALRRTRRHFEYPKERPLIG</sequence>
<feature type="transmembrane region" description="Helical" evidence="8">
    <location>
        <begin position="366"/>
        <end position="387"/>
    </location>
</feature>
<evidence type="ECO:0000256" key="8">
    <source>
        <dbReference type="SAM" id="Phobius"/>
    </source>
</evidence>
<organism evidence="9">
    <name type="scientific">freshwater metagenome</name>
    <dbReference type="NCBI Taxonomy" id="449393"/>
    <lineage>
        <taxon>unclassified sequences</taxon>
        <taxon>metagenomes</taxon>
        <taxon>ecological metagenomes</taxon>
    </lineage>
</organism>
<evidence type="ECO:0000256" key="5">
    <source>
        <dbReference type="ARBA" id="ARBA00022989"/>
    </source>
</evidence>
<gene>
    <name evidence="9" type="ORF">UFOPK1909_00966</name>
</gene>
<keyword evidence="2" id="KW-0813">Transport</keyword>
<dbReference type="Pfam" id="PF02386">
    <property type="entry name" value="TrkH"/>
    <property type="match status" value="1"/>
</dbReference>
<evidence type="ECO:0000256" key="3">
    <source>
        <dbReference type="ARBA" id="ARBA00022475"/>
    </source>
</evidence>
<keyword evidence="3" id="KW-1003">Cell membrane</keyword>
<dbReference type="GO" id="GO:0005886">
    <property type="term" value="C:plasma membrane"/>
    <property type="evidence" value="ECO:0007669"/>
    <property type="project" value="UniProtKB-SubCell"/>
</dbReference>
<dbReference type="GO" id="GO:0008324">
    <property type="term" value="F:monoatomic cation transmembrane transporter activity"/>
    <property type="evidence" value="ECO:0007669"/>
    <property type="project" value="InterPro"/>
</dbReference>
<comment type="subcellular location">
    <subcellularLocation>
        <location evidence="1">Cell membrane</location>
        <topology evidence="1">Multi-pass membrane protein</topology>
    </subcellularLocation>
</comment>
<feature type="transmembrane region" description="Helical" evidence="8">
    <location>
        <begin position="426"/>
        <end position="448"/>
    </location>
</feature>
<dbReference type="EMBL" id="CAEZVD010000132">
    <property type="protein sequence ID" value="CAB4627495.1"/>
    <property type="molecule type" value="Genomic_DNA"/>
</dbReference>
<feature type="transmembrane region" description="Helical" evidence="8">
    <location>
        <begin position="249"/>
        <end position="268"/>
    </location>
</feature>
<keyword evidence="7 8" id="KW-0472">Membrane</keyword>
<evidence type="ECO:0000256" key="4">
    <source>
        <dbReference type="ARBA" id="ARBA00022692"/>
    </source>
</evidence>
<evidence type="ECO:0000256" key="2">
    <source>
        <dbReference type="ARBA" id="ARBA00022448"/>
    </source>
</evidence>
<protein>
    <submittedName>
        <fullName evidence="9">Unannotated protein</fullName>
    </submittedName>
</protein>
<evidence type="ECO:0000313" key="9">
    <source>
        <dbReference type="EMBL" id="CAB4627495.1"/>
    </source>
</evidence>
<name>A0A6J6IST7_9ZZZZ</name>
<proteinExistence type="predicted"/>
<dbReference type="GO" id="GO:0030001">
    <property type="term" value="P:metal ion transport"/>
    <property type="evidence" value="ECO:0007669"/>
    <property type="project" value="UniProtKB-ARBA"/>
</dbReference>